<dbReference type="GO" id="GO:0007005">
    <property type="term" value="P:mitochondrion organization"/>
    <property type="evidence" value="ECO:0007669"/>
    <property type="project" value="TreeGrafter"/>
</dbReference>
<dbReference type="InterPro" id="IPR001972">
    <property type="entry name" value="Stomatin_HflK_fam"/>
</dbReference>
<dbReference type="CDD" id="cd08829">
    <property type="entry name" value="SPFH_paraslipin"/>
    <property type="match status" value="1"/>
</dbReference>
<reference evidence="6" key="1">
    <citation type="submission" date="2018-10" db="EMBL/GenBank/DDBJ databases">
        <title>Transcriptome assembly of Aceria tosichella (Wheat curl mite) Type 2.</title>
        <authorList>
            <person name="Scully E.D."/>
            <person name="Geib S.M."/>
            <person name="Palmer N.A."/>
            <person name="Gupta A.K."/>
            <person name="Sarath G."/>
            <person name="Tatineni S."/>
        </authorList>
    </citation>
    <scope>NUCLEOTIDE SEQUENCE</scope>
    <source>
        <strain evidence="6">LincolnNE</strain>
    </source>
</reference>
<organism evidence="6">
    <name type="scientific">Aceria tosichella</name>
    <name type="common">wheat curl mite</name>
    <dbReference type="NCBI Taxonomy" id="561515"/>
    <lineage>
        <taxon>Eukaryota</taxon>
        <taxon>Metazoa</taxon>
        <taxon>Ecdysozoa</taxon>
        <taxon>Arthropoda</taxon>
        <taxon>Chelicerata</taxon>
        <taxon>Arachnida</taxon>
        <taxon>Acari</taxon>
        <taxon>Acariformes</taxon>
        <taxon>Trombidiformes</taxon>
        <taxon>Prostigmata</taxon>
        <taxon>Eupodina</taxon>
        <taxon>Eriophyoidea</taxon>
        <taxon>Eriophyidae</taxon>
        <taxon>Eriophyinae</taxon>
        <taxon>Aceriini</taxon>
        <taxon>Aceria</taxon>
    </lineage>
</organism>
<evidence type="ECO:0000256" key="2">
    <source>
        <dbReference type="ARBA" id="ARBA00008164"/>
    </source>
</evidence>
<dbReference type="GO" id="GO:0009898">
    <property type="term" value="C:cytoplasmic side of plasma membrane"/>
    <property type="evidence" value="ECO:0007669"/>
    <property type="project" value="UniProtKB-ARBA"/>
</dbReference>
<protein>
    <submittedName>
        <fullName evidence="6">Stomatin-like protein 2</fullName>
    </submittedName>
</protein>
<evidence type="ECO:0000256" key="1">
    <source>
        <dbReference type="ARBA" id="ARBA00004173"/>
    </source>
</evidence>
<feature type="region of interest" description="Disordered" evidence="4">
    <location>
        <begin position="330"/>
        <end position="393"/>
    </location>
</feature>
<dbReference type="InterPro" id="IPR032435">
    <property type="entry name" value="STML2-like_C"/>
</dbReference>
<keyword evidence="3" id="KW-0496">Mitochondrion</keyword>
<comment type="similarity">
    <text evidence="2">Belongs to the band 7/mec-2 family.</text>
</comment>
<accession>A0A6G1S7H6</accession>
<proteinExistence type="inferred from homology"/>
<dbReference type="EMBL" id="GGYP01001685">
    <property type="protein sequence ID" value="MDE46456.1"/>
    <property type="molecule type" value="Transcribed_RNA"/>
</dbReference>
<dbReference type="Pfam" id="PF01145">
    <property type="entry name" value="Band_7"/>
    <property type="match status" value="1"/>
</dbReference>
<evidence type="ECO:0000259" key="5">
    <source>
        <dbReference type="SMART" id="SM00244"/>
    </source>
</evidence>
<evidence type="ECO:0000313" key="6">
    <source>
        <dbReference type="EMBL" id="MDE46456.1"/>
    </source>
</evidence>
<dbReference type="InterPro" id="IPR036013">
    <property type="entry name" value="Band_7/SPFH_dom_sf"/>
</dbReference>
<sequence>MFAQPARRMAHRALLSAAAHRCQPTSMAGAATRFNCLHDPLSIGHSGELNLSPLTSGINYQSNRHRHSLPYNTVVVFVPHQEAWVVERMGKFHKILEPGVNVLFPVIDRVRYVQSLKEMAFEIVPQSAITADNVTLTIDGVLYLKVFDPYKASYNIENPEFSVTQLAITTMRSEIGKIQLDSVFRERESLNTIIVGAINDATSSWGISCLRYEIRDIKVPTRVQDAMQLQVEAERKRRARILESEGTRDAEINVANGEATAIMARAKAKANALTSVSNAIKADAASFLIAEQYVKAFSNLARTNNTLILPADAGDINRMVAQAFQVYKTMSSPPAMSNPDIKLENVDGVEGSDGYLSDLEDAIRDKNSPLSPTSSTTNNKTNKTGSGSKQKQR</sequence>
<feature type="compositionally biased region" description="Low complexity" evidence="4">
    <location>
        <begin position="368"/>
        <end position="393"/>
    </location>
</feature>
<dbReference type="InterPro" id="IPR050710">
    <property type="entry name" value="Band7/mec-2_domain"/>
</dbReference>
<comment type="subcellular location">
    <subcellularLocation>
        <location evidence="1">Mitochondrion</location>
    </subcellularLocation>
</comment>
<evidence type="ECO:0000256" key="3">
    <source>
        <dbReference type="ARBA" id="ARBA00023128"/>
    </source>
</evidence>
<dbReference type="InterPro" id="IPR001107">
    <property type="entry name" value="Band_7"/>
</dbReference>
<gene>
    <name evidence="6" type="primary">STOML2</name>
    <name evidence="6" type="ORF">g.8194</name>
</gene>
<evidence type="ECO:0000256" key="4">
    <source>
        <dbReference type="SAM" id="MobiDB-lite"/>
    </source>
</evidence>
<dbReference type="PANTHER" id="PTHR43327">
    <property type="entry name" value="STOMATIN-LIKE PROTEIN 2, MITOCHONDRIAL"/>
    <property type="match status" value="1"/>
</dbReference>
<dbReference type="FunFam" id="3.30.479.30:FF:000004">
    <property type="entry name" value="Putative membrane protease family, stomatin"/>
    <property type="match status" value="1"/>
</dbReference>
<dbReference type="SMART" id="SM00244">
    <property type="entry name" value="PHB"/>
    <property type="match status" value="1"/>
</dbReference>
<name>A0A6G1S7H6_9ACAR</name>
<dbReference type="SUPFAM" id="SSF117892">
    <property type="entry name" value="Band 7/SPFH domain"/>
    <property type="match status" value="1"/>
</dbReference>
<dbReference type="Pfam" id="PF16200">
    <property type="entry name" value="Band_7_C"/>
    <property type="match status" value="1"/>
</dbReference>
<feature type="domain" description="Band 7" evidence="5">
    <location>
        <begin position="73"/>
        <end position="231"/>
    </location>
</feature>
<dbReference type="AlphaFoldDB" id="A0A6G1S7H6"/>
<dbReference type="PRINTS" id="PR00721">
    <property type="entry name" value="STOMATIN"/>
</dbReference>
<dbReference type="PANTHER" id="PTHR43327:SF10">
    <property type="entry name" value="STOMATIN-LIKE PROTEIN 2, MITOCHONDRIAL"/>
    <property type="match status" value="1"/>
</dbReference>
<dbReference type="Gene3D" id="3.30.479.30">
    <property type="entry name" value="Band 7 domain"/>
    <property type="match status" value="1"/>
</dbReference>
<dbReference type="GO" id="GO:0005739">
    <property type="term" value="C:mitochondrion"/>
    <property type="evidence" value="ECO:0007669"/>
    <property type="project" value="UniProtKB-SubCell"/>
</dbReference>